<reference evidence="1 2" key="1">
    <citation type="submission" date="2017-04" db="EMBL/GenBank/DDBJ databases">
        <authorList>
            <person name="Afonso C.L."/>
            <person name="Miller P.J."/>
            <person name="Scott M.A."/>
            <person name="Spackman E."/>
            <person name="Goraichik I."/>
            <person name="Dimitrov K.M."/>
            <person name="Suarez D.L."/>
            <person name="Swayne D.E."/>
        </authorList>
    </citation>
    <scope>NUCLEOTIDE SEQUENCE [LARGE SCALE GENOMIC DNA]</scope>
    <source>
        <strain evidence="1 2">DSM 22418</strain>
    </source>
</reference>
<dbReference type="AlphaFoldDB" id="A0A1X7JT14"/>
<evidence type="ECO:0000313" key="2">
    <source>
        <dbReference type="Proteomes" id="UP000192980"/>
    </source>
</evidence>
<protein>
    <submittedName>
        <fullName evidence="1">Uncharacterized protein</fullName>
    </submittedName>
</protein>
<keyword evidence="2" id="KW-1185">Reference proteome</keyword>
<organism evidence="1 2">
    <name type="scientific">Sphingobacterium psychroaquaticum</name>
    <dbReference type="NCBI Taxonomy" id="561061"/>
    <lineage>
        <taxon>Bacteria</taxon>
        <taxon>Pseudomonadati</taxon>
        <taxon>Bacteroidota</taxon>
        <taxon>Sphingobacteriia</taxon>
        <taxon>Sphingobacteriales</taxon>
        <taxon>Sphingobacteriaceae</taxon>
        <taxon>Sphingobacterium</taxon>
    </lineage>
</organism>
<sequence>MSKSVNFFFDLSFISSFVYPNWFYIKQLFLNFLWSLSLFLVA</sequence>
<gene>
    <name evidence="1" type="ORF">SAMN05660862_2144</name>
</gene>
<proteinExistence type="predicted"/>
<dbReference type="EMBL" id="FXAU01000003">
    <property type="protein sequence ID" value="SMG31237.1"/>
    <property type="molecule type" value="Genomic_DNA"/>
</dbReference>
<dbReference type="Proteomes" id="UP000192980">
    <property type="component" value="Unassembled WGS sequence"/>
</dbReference>
<accession>A0A1X7JT14</accession>
<evidence type="ECO:0000313" key="1">
    <source>
        <dbReference type="EMBL" id="SMG31237.1"/>
    </source>
</evidence>
<dbReference type="STRING" id="561061.SAMN05660862_2144"/>
<name>A0A1X7JT14_9SPHI</name>